<evidence type="ECO:0000256" key="2">
    <source>
        <dbReference type="ARBA" id="ARBA00022737"/>
    </source>
</evidence>
<dbReference type="GO" id="GO:0005509">
    <property type="term" value="F:calcium ion binding"/>
    <property type="evidence" value="ECO:0007669"/>
    <property type="project" value="InterPro"/>
</dbReference>
<organism evidence="6 7">
    <name type="scientific">Mesorhabditis belari</name>
    <dbReference type="NCBI Taxonomy" id="2138241"/>
    <lineage>
        <taxon>Eukaryota</taxon>
        <taxon>Metazoa</taxon>
        <taxon>Ecdysozoa</taxon>
        <taxon>Nematoda</taxon>
        <taxon>Chromadorea</taxon>
        <taxon>Rhabditida</taxon>
        <taxon>Rhabditina</taxon>
        <taxon>Rhabditomorpha</taxon>
        <taxon>Rhabditoidea</taxon>
        <taxon>Rhabditidae</taxon>
        <taxon>Mesorhabditinae</taxon>
        <taxon>Mesorhabditis</taxon>
    </lineage>
</organism>
<evidence type="ECO:0000256" key="4">
    <source>
        <dbReference type="SAM" id="MobiDB-lite"/>
    </source>
</evidence>
<dbReference type="InterPro" id="IPR052110">
    <property type="entry name" value="MCFD2-like"/>
</dbReference>
<evidence type="ECO:0000313" key="7">
    <source>
        <dbReference type="WBParaSite" id="MBELARI_LOCUS1444"/>
    </source>
</evidence>
<dbReference type="PANTHER" id="PTHR23104">
    <property type="entry name" value="MULTIPLE COAGULATION FACTOR DEFICIENCY PROTEIN 2 NEURAL STEM CELL DERIVED NEURONAL SURVIVAL PROTEIN"/>
    <property type="match status" value="1"/>
</dbReference>
<evidence type="ECO:0000313" key="6">
    <source>
        <dbReference type="Proteomes" id="UP000887575"/>
    </source>
</evidence>
<dbReference type="InterPro" id="IPR011992">
    <property type="entry name" value="EF-hand-dom_pair"/>
</dbReference>
<dbReference type="Pfam" id="PF13499">
    <property type="entry name" value="EF-hand_7"/>
    <property type="match status" value="1"/>
</dbReference>
<reference evidence="7" key="1">
    <citation type="submission" date="2024-02" db="UniProtKB">
        <authorList>
            <consortium name="WormBaseParasite"/>
        </authorList>
    </citation>
    <scope>IDENTIFICATION</scope>
</reference>
<keyword evidence="1" id="KW-0732">Signal</keyword>
<dbReference type="PROSITE" id="PS00018">
    <property type="entry name" value="EF_HAND_1"/>
    <property type="match status" value="2"/>
</dbReference>
<dbReference type="Gene3D" id="1.10.238.10">
    <property type="entry name" value="EF-hand"/>
    <property type="match status" value="1"/>
</dbReference>
<dbReference type="SUPFAM" id="SSF47473">
    <property type="entry name" value="EF-hand"/>
    <property type="match status" value="1"/>
</dbReference>
<feature type="region of interest" description="Disordered" evidence="4">
    <location>
        <begin position="67"/>
        <end position="101"/>
    </location>
</feature>
<dbReference type="InterPro" id="IPR018247">
    <property type="entry name" value="EF_Hand_1_Ca_BS"/>
</dbReference>
<dbReference type="Proteomes" id="UP000887575">
    <property type="component" value="Unassembled WGS sequence"/>
</dbReference>
<dbReference type="PROSITE" id="PS50222">
    <property type="entry name" value="EF_HAND_2"/>
    <property type="match status" value="2"/>
</dbReference>
<evidence type="ECO:0000256" key="3">
    <source>
        <dbReference type="ARBA" id="ARBA00022837"/>
    </source>
</evidence>
<evidence type="ECO:0000259" key="5">
    <source>
        <dbReference type="PROSITE" id="PS50222"/>
    </source>
</evidence>
<accession>A0AAF3EKF9</accession>
<feature type="domain" description="EF-hand" evidence="5">
    <location>
        <begin position="238"/>
        <end position="268"/>
    </location>
</feature>
<dbReference type="InterPro" id="IPR002048">
    <property type="entry name" value="EF_hand_dom"/>
</dbReference>
<sequence>MATKHEEEKKSACWMESDGVGKHCICHEDFCNRLDAKQPIAAADDPLTQNVGGAEMLKKNPLVDYEDENEGAAPAPANVLFPGAEAADPQTTGDDDDDLVPISFEDYENKEKLTERDSNEQRRLETNQIGCALFAQSLANDPPPNQPVQVESVDQIHHKFGDEHEMKDEAHIKQHFEDKINVETMTEEQRRFHYFSMHDLNKDGMIDGTEIMKSLTHSHDAVEEEKRGPGNPVADEDSMVKMIDGVLEQMDINGDGYIDFAEYMKVGN</sequence>
<keyword evidence="6" id="KW-1185">Reference proteome</keyword>
<keyword evidence="2" id="KW-0677">Repeat</keyword>
<dbReference type="AlphaFoldDB" id="A0AAF3EKF9"/>
<protein>
    <recommendedName>
        <fullName evidence="5">EF-hand domain-containing protein</fullName>
    </recommendedName>
</protein>
<proteinExistence type="predicted"/>
<name>A0AAF3EKF9_9BILA</name>
<dbReference type="WBParaSite" id="MBELARI_LOCUS1444">
    <property type="protein sequence ID" value="MBELARI_LOCUS1444"/>
    <property type="gene ID" value="MBELARI_LOCUS1444"/>
</dbReference>
<feature type="domain" description="EF-hand" evidence="5">
    <location>
        <begin position="186"/>
        <end position="221"/>
    </location>
</feature>
<dbReference type="PANTHER" id="PTHR23104:SF12">
    <property type="entry name" value="EF-HAND DOMAIN-CONTAINING PROTEIN"/>
    <property type="match status" value="1"/>
</dbReference>
<keyword evidence="3" id="KW-0106">Calcium</keyword>
<evidence type="ECO:0000256" key="1">
    <source>
        <dbReference type="ARBA" id="ARBA00022729"/>
    </source>
</evidence>